<dbReference type="Gene3D" id="2.60.40.1180">
    <property type="entry name" value="Golgi alpha-mannosidase II"/>
    <property type="match status" value="1"/>
</dbReference>
<dbReference type="SUPFAM" id="SSF51445">
    <property type="entry name" value="(Trans)glycosidases"/>
    <property type="match status" value="1"/>
</dbReference>
<evidence type="ECO:0000259" key="4">
    <source>
        <dbReference type="SMART" id="SM00642"/>
    </source>
</evidence>
<name>A0A2W1BWM8_HELAM</name>
<dbReference type="OrthoDB" id="1740265at2759"/>
<protein>
    <recommendedName>
        <fullName evidence="2">alpha-glucosidase</fullName>
        <ecNumber evidence="2">3.2.1.20</ecNumber>
    </recommendedName>
</protein>
<evidence type="ECO:0000256" key="2">
    <source>
        <dbReference type="ARBA" id="ARBA00012741"/>
    </source>
</evidence>
<accession>A0A2W1BWM8</accession>
<dbReference type="Pfam" id="PF00128">
    <property type="entry name" value="Alpha-amylase"/>
    <property type="match status" value="1"/>
</dbReference>
<evidence type="ECO:0000313" key="6">
    <source>
        <dbReference type="Proteomes" id="UP000249218"/>
    </source>
</evidence>
<dbReference type="EMBL" id="KZ149934">
    <property type="protein sequence ID" value="PZC77210.1"/>
    <property type="molecule type" value="Genomic_DNA"/>
</dbReference>
<evidence type="ECO:0000313" key="5">
    <source>
        <dbReference type="EMBL" id="PZC77210.1"/>
    </source>
</evidence>
<dbReference type="EC" id="3.2.1.20" evidence="2"/>
<feature type="domain" description="Glycosyl hydrolase family 13 catalytic" evidence="4">
    <location>
        <begin position="81"/>
        <end position="483"/>
    </location>
</feature>
<dbReference type="GO" id="GO:0005975">
    <property type="term" value="P:carbohydrate metabolic process"/>
    <property type="evidence" value="ECO:0007669"/>
    <property type="project" value="InterPro"/>
</dbReference>
<evidence type="ECO:0000256" key="1">
    <source>
        <dbReference type="ARBA" id="ARBA00001657"/>
    </source>
</evidence>
<feature type="region of interest" description="Disordered" evidence="3">
    <location>
        <begin position="34"/>
        <end position="60"/>
    </location>
</feature>
<dbReference type="Proteomes" id="UP000249218">
    <property type="component" value="Unassembled WGS sequence"/>
</dbReference>
<proteinExistence type="predicted"/>
<feature type="compositionally biased region" description="Low complexity" evidence="3">
    <location>
        <begin position="47"/>
        <end position="57"/>
    </location>
</feature>
<dbReference type="CDD" id="cd11328">
    <property type="entry name" value="AmyAc_maltase"/>
    <property type="match status" value="1"/>
</dbReference>
<dbReference type="PANTHER" id="PTHR10357">
    <property type="entry name" value="ALPHA-AMYLASE FAMILY MEMBER"/>
    <property type="match status" value="1"/>
</dbReference>
<organism evidence="5 6">
    <name type="scientific">Helicoverpa armigera</name>
    <name type="common">Cotton bollworm</name>
    <name type="synonym">Heliothis armigera</name>
    <dbReference type="NCBI Taxonomy" id="29058"/>
    <lineage>
        <taxon>Eukaryota</taxon>
        <taxon>Metazoa</taxon>
        <taxon>Ecdysozoa</taxon>
        <taxon>Arthropoda</taxon>
        <taxon>Hexapoda</taxon>
        <taxon>Insecta</taxon>
        <taxon>Pterygota</taxon>
        <taxon>Neoptera</taxon>
        <taxon>Endopterygota</taxon>
        <taxon>Lepidoptera</taxon>
        <taxon>Glossata</taxon>
        <taxon>Ditrysia</taxon>
        <taxon>Noctuoidea</taxon>
        <taxon>Noctuidae</taxon>
        <taxon>Heliothinae</taxon>
        <taxon>Helicoverpa</taxon>
    </lineage>
</organism>
<dbReference type="Gene3D" id="3.90.400.10">
    <property type="entry name" value="Oligo-1,6-glucosidase, Domain 2"/>
    <property type="match status" value="1"/>
</dbReference>
<gene>
    <name evidence="5" type="primary">HaOG203617</name>
    <name evidence="5" type="ORF">B5X24_HaOG203617</name>
</gene>
<dbReference type="InterPro" id="IPR006047">
    <property type="entry name" value="GH13_cat_dom"/>
</dbReference>
<dbReference type="SMART" id="SM00642">
    <property type="entry name" value="Aamy"/>
    <property type="match status" value="1"/>
</dbReference>
<dbReference type="Gene3D" id="3.20.20.80">
    <property type="entry name" value="Glycosidases"/>
    <property type="match status" value="1"/>
</dbReference>
<comment type="catalytic activity">
    <reaction evidence="1">
        <text>Hydrolysis of terminal, non-reducing (1-&gt;4)-linked alpha-D-glucose residues with release of alpha-D-glucose.</text>
        <dbReference type="EC" id="3.2.1.20"/>
    </reaction>
</comment>
<dbReference type="InterPro" id="IPR045857">
    <property type="entry name" value="O16G_dom_2"/>
</dbReference>
<dbReference type="PANTHER" id="PTHR10357:SF179">
    <property type="entry name" value="NEUTRAL AND BASIC AMINO ACID TRANSPORT PROTEIN RBAT"/>
    <property type="match status" value="1"/>
</dbReference>
<dbReference type="AlphaFoldDB" id="A0A2W1BWM8"/>
<dbReference type="InterPro" id="IPR017853">
    <property type="entry name" value="GH"/>
</dbReference>
<dbReference type="GO" id="GO:0004558">
    <property type="term" value="F:alpha-1,4-glucosidase activity"/>
    <property type="evidence" value="ECO:0007669"/>
    <property type="project" value="UniProtKB-EC"/>
</dbReference>
<dbReference type="InterPro" id="IPR013780">
    <property type="entry name" value="Glyco_hydro_b"/>
</dbReference>
<reference evidence="5 6" key="1">
    <citation type="journal article" date="2017" name="BMC Biol.">
        <title>Genomic innovations, transcriptional plasticity and gene loss underlying the evolution and divergence of two highly polyphagous and invasive Helicoverpa pest species.</title>
        <authorList>
            <person name="Pearce S.L."/>
            <person name="Clarke D.F."/>
            <person name="East P.D."/>
            <person name="Elfekih S."/>
            <person name="Gordon K.H."/>
            <person name="Jermiin L.S."/>
            <person name="McGaughran A."/>
            <person name="Oakeshott J.G."/>
            <person name="Papanikolaou A."/>
            <person name="Perera O.P."/>
            <person name="Rane R.V."/>
            <person name="Richards S."/>
            <person name="Tay W.T."/>
            <person name="Walsh T.K."/>
            <person name="Anderson A."/>
            <person name="Anderson C.J."/>
            <person name="Asgari S."/>
            <person name="Board P.G."/>
            <person name="Bretschneider A."/>
            <person name="Campbell P.M."/>
            <person name="Chertemps T."/>
            <person name="Christeller J.T."/>
            <person name="Coppin C.W."/>
            <person name="Downes S.J."/>
            <person name="Duan G."/>
            <person name="Farnsworth C.A."/>
            <person name="Good R.T."/>
            <person name="Han L.B."/>
            <person name="Han Y.C."/>
            <person name="Hatje K."/>
            <person name="Horne I."/>
            <person name="Huang Y.P."/>
            <person name="Hughes D.S."/>
            <person name="Jacquin-Joly E."/>
            <person name="James W."/>
            <person name="Jhangiani S."/>
            <person name="Kollmar M."/>
            <person name="Kuwar S.S."/>
            <person name="Li S."/>
            <person name="Liu N.Y."/>
            <person name="Maibeche M.T."/>
            <person name="Miller J.R."/>
            <person name="Montagne N."/>
            <person name="Perry T."/>
            <person name="Qu J."/>
            <person name="Song S.V."/>
            <person name="Sutton G.G."/>
            <person name="Vogel H."/>
            <person name="Walenz B.P."/>
            <person name="Xu W."/>
            <person name="Zhang H.J."/>
            <person name="Zou Z."/>
            <person name="Batterham P."/>
            <person name="Edwards O.R."/>
            <person name="Feyereisen R."/>
            <person name="Gibbs R.A."/>
            <person name="Heckel D.G."/>
            <person name="McGrath A."/>
            <person name="Robin C."/>
            <person name="Scherer S.E."/>
            <person name="Worley K.C."/>
            <person name="Wu Y.D."/>
        </authorList>
    </citation>
    <scope>NUCLEOTIDE SEQUENCE [LARGE SCALE GENOMIC DNA]</scope>
    <source>
        <strain evidence="5">Harm_GR_Male_#8</strain>
        <tissue evidence="5">Whole organism</tissue>
    </source>
</reference>
<evidence type="ECO:0000256" key="3">
    <source>
        <dbReference type="SAM" id="MobiDB-lite"/>
    </source>
</evidence>
<sequence length="630" mass="71320">MPLARTVGIAILTALVVGLVVGLTTWAVMRDDPAEEEGLPETTVPDTTTTTTTTTTTEASTVEQPPELRKLDWWEHTVIYQIYPRSFKDSDGDGIGDLKGITSELEHLVDAGVGALWMSPIFQSPMIDFGYDISDFFAIHDEYGTMEDFVELVNKAHSLGIKVLLDYVPNHASTYSEYFIKSENREPGFEDFFVWANPRFEVGNPTPQVPSNWISQFGGSVWEWSDKRQQYYLHQFAIEQADFNFREQAVKDKMIEIMLFWIEKGADGFRVDAIPHLFETPPDQFGVYPNEPLSGNMFLTPDQPGYTTQIHVRDLIELYDVVYDWREAVDKWAEDNNSETKILLAEAYANISMTMLYYGDEKGRVGAHFPFNFDFITTLSARSSARDFAYVIRHWLTYMPKGNVANWVFGNHDQSRMPSRFRTDMVDGLNSLNMLLPGVAVTYQGEEIGMRDGFVSWEDTVDVAALNQGNPDNYLEFSRDPCRTPYHWNNSTSAGFSTNERPWLPVAQDYMEINLQAQKDADISHYKVYQTLTRLRKEPALSHGEYDVEALTANTLLLVRYLRTFDTYVLLFNVGTVTDTVDLSGITLVSAPLTVYTASVHSSRTPGTVVPLNNITLLPGEAIVLRAPPT</sequence>
<keyword evidence="6" id="KW-1185">Reference proteome</keyword>